<reference evidence="1 2" key="1">
    <citation type="submission" date="2014-04" db="EMBL/GenBank/DDBJ databases">
        <title>The Genome Sequence of Thermoanaerobaculum aquaticum MP-01, The First Cultivated Group 23 Acidobacterium.</title>
        <authorList>
            <person name="Stamps B.W."/>
            <person name="Losey N.A."/>
            <person name="Lawson P.A."/>
            <person name="Stevenson B.S."/>
        </authorList>
    </citation>
    <scope>NUCLEOTIDE SEQUENCE [LARGE SCALE GENOMIC DNA]</scope>
    <source>
        <strain evidence="1 2">MP-01</strain>
    </source>
</reference>
<dbReference type="EMBL" id="JMFG01000011">
    <property type="protein sequence ID" value="KDA54133.1"/>
    <property type="molecule type" value="Genomic_DNA"/>
</dbReference>
<evidence type="ECO:0000313" key="1">
    <source>
        <dbReference type="EMBL" id="KDA54133.1"/>
    </source>
</evidence>
<dbReference type="OrthoDB" id="5498296at2"/>
<proteinExistence type="predicted"/>
<dbReference type="RefSeq" id="WP_038048172.1">
    <property type="nucleotide sequence ID" value="NZ_JMFG01000011.1"/>
</dbReference>
<protein>
    <submittedName>
        <fullName evidence="1">Uncharacterized protein</fullName>
    </submittedName>
</protein>
<gene>
    <name evidence="1" type="ORF">EG19_00785</name>
</gene>
<accession>A0A062XTF5</accession>
<evidence type="ECO:0000313" key="2">
    <source>
        <dbReference type="Proteomes" id="UP000027284"/>
    </source>
</evidence>
<organism evidence="1 2">
    <name type="scientific">Thermoanaerobaculum aquaticum</name>
    <dbReference type="NCBI Taxonomy" id="1312852"/>
    <lineage>
        <taxon>Bacteria</taxon>
        <taxon>Pseudomonadati</taxon>
        <taxon>Acidobacteriota</taxon>
        <taxon>Thermoanaerobaculia</taxon>
        <taxon>Thermoanaerobaculales</taxon>
        <taxon>Thermoanaerobaculaceae</taxon>
        <taxon>Thermoanaerobaculum</taxon>
    </lineage>
</organism>
<dbReference type="STRING" id="1312852.EG19_00785"/>
<keyword evidence="2" id="KW-1185">Reference proteome</keyword>
<dbReference type="Proteomes" id="UP000027284">
    <property type="component" value="Unassembled WGS sequence"/>
</dbReference>
<comment type="caution">
    <text evidence="1">The sequence shown here is derived from an EMBL/GenBank/DDBJ whole genome shotgun (WGS) entry which is preliminary data.</text>
</comment>
<name>A0A062XTF5_9BACT</name>
<sequence length="171" mass="19728">MDVPLEDLEKKLELLARKWERYFAGDREVPIPPERERQALARQLQVVSRMEGLPTAVRFRLDGLLHRFSSYCQLWERQLRARNEARRTADALAAASVKPADEVDRLYRDYVEAMERAGKKPAWDREGLRRFLDGQKRRLEEQGFEVQGFSLVASGGGVSLKAKARKKKEGS</sequence>
<dbReference type="AlphaFoldDB" id="A0A062XTF5"/>